<feature type="signal peptide" evidence="2">
    <location>
        <begin position="1"/>
        <end position="26"/>
    </location>
</feature>
<evidence type="ECO:0000313" key="5">
    <source>
        <dbReference type="Proteomes" id="UP000288805"/>
    </source>
</evidence>
<dbReference type="PANTHER" id="PTHR33928:SF7">
    <property type="entry name" value="POLYGALACTURONASE QRT3"/>
    <property type="match status" value="1"/>
</dbReference>
<dbReference type="InterPro" id="IPR011050">
    <property type="entry name" value="Pectin_lyase_fold/virulence"/>
</dbReference>
<reference evidence="4 5" key="1">
    <citation type="journal article" date="2018" name="PLoS Genet.">
        <title>Population sequencing reveals clonal diversity and ancestral inbreeding in the grapevine cultivar Chardonnay.</title>
        <authorList>
            <person name="Roach M.J."/>
            <person name="Johnson D.L."/>
            <person name="Bohlmann J."/>
            <person name="van Vuuren H.J."/>
            <person name="Jones S.J."/>
            <person name="Pretorius I.S."/>
            <person name="Schmidt S.A."/>
            <person name="Borneman A.R."/>
        </authorList>
    </citation>
    <scope>NUCLEOTIDE SEQUENCE [LARGE SCALE GENOMIC DNA]</scope>
    <source>
        <strain evidence="5">cv. Chardonnay</strain>
        <tissue evidence="4">Leaf</tissue>
    </source>
</reference>
<dbReference type="GO" id="GO:0004650">
    <property type="term" value="F:polygalacturonase activity"/>
    <property type="evidence" value="ECO:0007669"/>
    <property type="project" value="InterPro"/>
</dbReference>
<dbReference type="Proteomes" id="UP000288805">
    <property type="component" value="Unassembled WGS sequence"/>
</dbReference>
<dbReference type="EMBL" id="QGNW01000069">
    <property type="protein sequence ID" value="RVX02725.1"/>
    <property type="molecule type" value="Genomic_DNA"/>
</dbReference>
<evidence type="ECO:0000259" key="3">
    <source>
        <dbReference type="Pfam" id="PF12708"/>
    </source>
</evidence>
<organism evidence="4 5">
    <name type="scientific">Vitis vinifera</name>
    <name type="common">Grape</name>
    <dbReference type="NCBI Taxonomy" id="29760"/>
    <lineage>
        <taxon>Eukaryota</taxon>
        <taxon>Viridiplantae</taxon>
        <taxon>Streptophyta</taxon>
        <taxon>Embryophyta</taxon>
        <taxon>Tracheophyta</taxon>
        <taxon>Spermatophyta</taxon>
        <taxon>Magnoliopsida</taxon>
        <taxon>eudicotyledons</taxon>
        <taxon>Gunneridae</taxon>
        <taxon>Pentapetalae</taxon>
        <taxon>rosids</taxon>
        <taxon>Vitales</taxon>
        <taxon>Vitaceae</taxon>
        <taxon>Viteae</taxon>
        <taxon>Vitis</taxon>
    </lineage>
</organism>
<keyword evidence="2" id="KW-0732">Signal</keyword>
<dbReference type="PANTHER" id="PTHR33928">
    <property type="entry name" value="POLYGALACTURONASE QRT3"/>
    <property type="match status" value="1"/>
</dbReference>
<dbReference type="AlphaFoldDB" id="A0A438J196"/>
<accession>A0A438J196</accession>
<proteinExistence type="predicted"/>
<gene>
    <name evidence="4" type="primary">QRT3_4</name>
    <name evidence="4" type="ORF">CK203_016393</name>
</gene>
<evidence type="ECO:0000313" key="4">
    <source>
        <dbReference type="EMBL" id="RVX02725.1"/>
    </source>
</evidence>
<name>A0A438J196_VITVI</name>
<protein>
    <submittedName>
        <fullName evidence="4">Polygalacturonase QRT3</fullName>
    </submittedName>
</protein>
<evidence type="ECO:0000256" key="1">
    <source>
        <dbReference type="SAM" id="MobiDB-lite"/>
    </source>
</evidence>
<dbReference type="SUPFAM" id="SSF51126">
    <property type="entry name" value="Pectin lyase-like"/>
    <property type="match status" value="1"/>
</dbReference>
<feature type="chain" id="PRO_5019391461" evidence="2">
    <location>
        <begin position="27"/>
        <end position="352"/>
    </location>
</feature>
<feature type="region of interest" description="Disordered" evidence="1">
    <location>
        <begin position="59"/>
        <end position="80"/>
    </location>
</feature>
<dbReference type="InterPro" id="IPR012334">
    <property type="entry name" value="Pectin_lyas_fold"/>
</dbReference>
<evidence type="ECO:0000256" key="2">
    <source>
        <dbReference type="SAM" id="SignalP"/>
    </source>
</evidence>
<comment type="caution">
    <text evidence="4">The sequence shown here is derived from an EMBL/GenBank/DDBJ whole genome shotgun (WGS) entry which is preliminary data.</text>
</comment>
<sequence>MEAISVSMLMGLAMAMASLLIIRVSGQDSPVDHFSGGHYSQQMRKMKALKTSLLRRDSVSLPPSSAAAPSPSGSPSQVGSAPRLYLVTSYGADPTGVADSTEAILGALSDAFKGPSDGVLMEGIANLGGARIDLEGGSYLISRPLRFPATGAGNIMIHGGTLKASDNFPADGYLIDLSSSSSNQKKENNQTTVADQLISSSSTYNYEFISLRDLMLDSNYRGGGIAVINSLRTTIDNCYIAHFNTTGILIQGGHETLVHSSFLGQHITAGGDPAAVGVMVSGQANTLSGVHCYNKATGFGGTGIYLKLPSLTQTRIVNCYLDYTGIVAEDPVQLHISSSFFLGDALHRLQVH</sequence>
<dbReference type="Gene3D" id="2.160.20.10">
    <property type="entry name" value="Single-stranded right-handed beta-helix, Pectin lyase-like"/>
    <property type="match status" value="1"/>
</dbReference>
<feature type="domain" description="Rhamnogalacturonase A/B/Epimerase-like pectate lyase" evidence="3">
    <location>
        <begin position="87"/>
        <end position="299"/>
    </location>
</feature>
<dbReference type="Pfam" id="PF12708">
    <property type="entry name" value="Pect-lyase_RHGA_epim"/>
    <property type="match status" value="1"/>
</dbReference>
<dbReference type="InterPro" id="IPR024535">
    <property type="entry name" value="RHGA/B-epi-like_pectate_lyase"/>
</dbReference>
<dbReference type="InterPro" id="IPR039279">
    <property type="entry name" value="QRT3-like"/>
</dbReference>